<dbReference type="InterPro" id="IPR014284">
    <property type="entry name" value="RNA_pol_sigma-70_dom"/>
</dbReference>
<accession>A0A5R9EWT1</accession>
<evidence type="ECO:0000259" key="5">
    <source>
        <dbReference type="Pfam" id="PF04542"/>
    </source>
</evidence>
<dbReference type="Gene3D" id="1.10.1740.10">
    <property type="match status" value="1"/>
</dbReference>
<dbReference type="InterPro" id="IPR007627">
    <property type="entry name" value="RNA_pol_sigma70_r2"/>
</dbReference>
<dbReference type="InterPro" id="IPR013325">
    <property type="entry name" value="RNA_pol_sigma_r2"/>
</dbReference>
<dbReference type="GO" id="GO:0003677">
    <property type="term" value="F:DNA binding"/>
    <property type="evidence" value="ECO:0007669"/>
    <property type="project" value="InterPro"/>
</dbReference>
<dbReference type="Proteomes" id="UP000308230">
    <property type="component" value="Unassembled WGS sequence"/>
</dbReference>
<name>A0A5R9EWT1_9BACL</name>
<dbReference type="SUPFAM" id="SSF88946">
    <property type="entry name" value="Sigma2 domain of RNA polymerase sigma factors"/>
    <property type="match status" value="1"/>
</dbReference>
<dbReference type="Gene3D" id="1.10.10.10">
    <property type="entry name" value="Winged helix-like DNA-binding domain superfamily/Winged helix DNA-binding domain"/>
    <property type="match status" value="1"/>
</dbReference>
<dbReference type="PANTHER" id="PTHR43133:SF60">
    <property type="entry name" value="RNA POLYMERASE SIGMA FACTOR SIGV"/>
    <property type="match status" value="1"/>
</dbReference>
<reference evidence="7 8" key="1">
    <citation type="submission" date="2019-04" db="EMBL/GenBank/DDBJ databases">
        <title>Bacillus caeni sp. nov., a bacterium isolated from mangrove sediment.</title>
        <authorList>
            <person name="Huang H."/>
            <person name="Mo K."/>
            <person name="Hu Y."/>
        </authorList>
    </citation>
    <scope>NUCLEOTIDE SEQUENCE [LARGE SCALE GENOMIC DNA]</scope>
    <source>
        <strain evidence="7 8">HB172195</strain>
    </source>
</reference>
<evidence type="ECO:0000313" key="7">
    <source>
        <dbReference type="EMBL" id="TLS35311.1"/>
    </source>
</evidence>
<keyword evidence="2" id="KW-0805">Transcription regulation</keyword>
<dbReference type="Pfam" id="PF08281">
    <property type="entry name" value="Sigma70_r4_2"/>
    <property type="match status" value="1"/>
</dbReference>
<dbReference type="InterPro" id="IPR013249">
    <property type="entry name" value="RNA_pol_sigma70_r4_t2"/>
</dbReference>
<comment type="similarity">
    <text evidence="1">Belongs to the sigma-70 factor family. ECF subfamily.</text>
</comment>
<proteinExistence type="inferred from homology"/>
<dbReference type="OrthoDB" id="9794508at2"/>
<evidence type="ECO:0000256" key="1">
    <source>
        <dbReference type="ARBA" id="ARBA00010641"/>
    </source>
</evidence>
<comment type="caution">
    <text evidence="7">The sequence shown here is derived from an EMBL/GenBank/DDBJ whole genome shotgun (WGS) entry which is preliminary data.</text>
</comment>
<dbReference type="InterPro" id="IPR013324">
    <property type="entry name" value="RNA_pol_sigma_r3/r4-like"/>
</dbReference>
<dbReference type="GO" id="GO:0006352">
    <property type="term" value="P:DNA-templated transcription initiation"/>
    <property type="evidence" value="ECO:0007669"/>
    <property type="project" value="InterPro"/>
</dbReference>
<dbReference type="InterPro" id="IPR036388">
    <property type="entry name" value="WH-like_DNA-bd_sf"/>
</dbReference>
<keyword evidence="4" id="KW-0804">Transcription</keyword>
<evidence type="ECO:0000256" key="4">
    <source>
        <dbReference type="ARBA" id="ARBA00023163"/>
    </source>
</evidence>
<dbReference type="PANTHER" id="PTHR43133">
    <property type="entry name" value="RNA POLYMERASE ECF-TYPE SIGMA FACTO"/>
    <property type="match status" value="1"/>
</dbReference>
<feature type="domain" description="RNA polymerase sigma factor 70 region 4 type 2" evidence="6">
    <location>
        <begin position="131"/>
        <end position="180"/>
    </location>
</feature>
<evidence type="ECO:0000256" key="2">
    <source>
        <dbReference type="ARBA" id="ARBA00023015"/>
    </source>
</evidence>
<dbReference type="EMBL" id="SWLG01000024">
    <property type="protein sequence ID" value="TLS35311.1"/>
    <property type="molecule type" value="Genomic_DNA"/>
</dbReference>
<organism evidence="7 8">
    <name type="scientific">Exobacillus caeni</name>
    <dbReference type="NCBI Taxonomy" id="2574798"/>
    <lineage>
        <taxon>Bacteria</taxon>
        <taxon>Bacillati</taxon>
        <taxon>Bacillota</taxon>
        <taxon>Bacilli</taxon>
        <taxon>Bacillales</taxon>
        <taxon>Guptibacillaceae</taxon>
        <taxon>Exobacillus</taxon>
    </lineage>
</organism>
<evidence type="ECO:0000256" key="3">
    <source>
        <dbReference type="ARBA" id="ARBA00023082"/>
    </source>
</evidence>
<dbReference type="AlphaFoldDB" id="A0A5R9EWT1"/>
<protein>
    <submittedName>
        <fullName evidence="7">Sigma-70 family RNA polymerase sigma factor</fullName>
    </submittedName>
</protein>
<keyword evidence="3" id="KW-0731">Sigma factor</keyword>
<feature type="domain" description="RNA polymerase sigma-70 region 2" evidence="5">
    <location>
        <begin position="32"/>
        <end position="97"/>
    </location>
</feature>
<sequence length="191" mass="22469">MTFSRGGAYILKEFNASEKQGALSREETLVQLMDSYGDLVKKLAYTYVKDIDLAEDIAQDVFIKCYDHLHLFKEKSSYKTWIYRITVNRSKDVLKSNAYKRILPFKKVASHSKEKTTELTVIDNSNRNVVTNSLMTLPSKYREILFLFYYEELKLREISEVTSLKEATVKTRLSRGKQLLKKELERRRFEL</sequence>
<dbReference type="GO" id="GO:0016987">
    <property type="term" value="F:sigma factor activity"/>
    <property type="evidence" value="ECO:0007669"/>
    <property type="project" value="UniProtKB-KW"/>
</dbReference>
<dbReference type="NCBIfam" id="TIGR02937">
    <property type="entry name" value="sigma70-ECF"/>
    <property type="match status" value="1"/>
</dbReference>
<dbReference type="SUPFAM" id="SSF88659">
    <property type="entry name" value="Sigma3 and sigma4 domains of RNA polymerase sigma factors"/>
    <property type="match status" value="1"/>
</dbReference>
<keyword evidence="8" id="KW-1185">Reference proteome</keyword>
<evidence type="ECO:0000313" key="8">
    <source>
        <dbReference type="Proteomes" id="UP000308230"/>
    </source>
</evidence>
<dbReference type="CDD" id="cd06171">
    <property type="entry name" value="Sigma70_r4"/>
    <property type="match status" value="1"/>
</dbReference>
<gene>
    <name evidence="7" type="ORF">FCL54_21235</name>
</gene>
<dbReference type="Pfam" id="PF04542">
    <property type="entry name" value="Sigma70_r2"/>
    <property type="match status" value="1"/>
</dbReference>
<dbReference type="InterPro" id="IPR039425">
    <property type="entry name" value="RNA_pol_sigma-70-like"/>
</dbReference>
<evidence type="ECO:0000259" key="6">
    <source>
        <dbReference type="Pfam" id="PF08281"/>
    </source>
</evidence>